<evidence type="ECO:0000259" key="4">
    <source>
        <dbReference type="Pfam" id="PF01156"/>
    </source>
</evidence>
<feature type="signal peptide" evidence="3">
    <location>
        <begin position="1"/>
        <end position="28"/>
    </location>
</feature>
<evidence type="ECO:0000313" key="6">
    <source>
        <dbReference type="Proteomes" id="UP000460626"/>
    </source>
</evidence>
<dbReference type="PROSITE" id="PS51318">
    <property type="entry name" value="TAT"/>
    <property type="match status" value="1"/>
</dbReference>
<comment type="caution">
    <text evidence="5">The sequence shown here is derived from an EMBL/GenBank/DDBJ whole genome shotgun (WGS) entry which is preliminary data.</text>
</comment>
<dbReference type="PANTHER" id="PTHR12304:SF4">
    <property type="entry name" value="URIDINE NUCLEOSIDASE"/>
    <property type="match status" value="1"/>
</dbReference>
<evidence type="ECO:0000256" key="1">
    <source>
        <dbReference type="ARBA" id="ARBA00022801"/>
    </source>
</evidence>
<dbReference type="Pfam" id="PF01156">
    <property type="entry name" value="IU_nuc_hydro"/>
    <property type="match status" value="1"/>
</dbReference>
<feature type="domain" description="Inosine/uridine-preferring nucleoside hydrolase" evidence="4">
    <location>
        <begin position="77"/>
        <end position="259"/>
    </location>
</feature>
<feature type="chain" id="PRO_5032874421" evidence="3">
    <location>
        <begin position="29"/>
        <end position="343"/>
    </location>
</feature>
<sequence length="343" mass="36594">MDRRDFVSGAAAALALLSVSARPVSASAAPLARVICDNDFAGDPDGLFQLAQQVLSPSIDISLIVGSHLHEAGLLGGQSTASDGAASAQALLRVMRQEDRFGVLAGSETAIESREEWQASPATAAIVAEAMREDLAGTFLYCAGASLTELALAWLAEPRIGPRTRLIWIGGNEHPGLGYPPPNADPMEFNFGLDPVAAQVIFNESDIEIWQVPRNAYRQLIVSASELAELAAGGPIGSYLVGKLGELHEMVERLLQRTFPRTETYIMGDSPLITLSALQTFFQTDPASSEYVLKPTPILNADGTYNDNPAGRPMRAFTSIDTRLTLADMMAKIRAADRALLAG</sequence>
<dbReference type="InterPro" id="IPR036452">
    <property type="entry name" value="Ribo_hydro-like"/>
</dbReference>
<dbReference type="PANTHER" id="PTHR12304">
    <property type="entry name" value="INOSINE-URIDINE PREFERRING NUCLEOSIDE HYDROLASE"/>
    <property type="match status" value="1"/>
</dbReference>
<dbReference type="GO" id="GO:0008477">
    <property type="term" value="F:purine nucleosidase activity"/>
    <property type="evidence" value="ECO:0007669"/>
    <property type="project" value="TreeGrafter"/>
</dbReference>
<evidence type="ECO:0000256" key="2">
    <source>
        <dbReference type="ARBA" id="ARBA00023295"/>
    </source>
</evidence>
<dbReference type="InterPro" id="IPR006311">
    <property type="entry name" value="TAT_signal"/>
</dbReference>
<dbReference type="EMBL" id="WTYH01000001">
    <property type="protein sequence ID" value="MXO92628.1"/>
    <property type="molecule type" value="Genomic_DNA"/>
</dbReference>
<dbReference type="InterPro" id="IPR023186">
    <property type="entry name" value="IUNH"/>
</dbReference>
<dbReference type="GO" id="GO:0006152">
    <property type="term" value="P:purine nucleoside catabolic process"/>
    <property type="evidence" value="ECO:0007669"/>
    <property type="project" value="TreeGrafter"/>
</dbReference>
<accession>A0A844ZY30</accession>
<dbReference type="OrthoDB" id="2530052at2"/>
<keyword evidence="3" id="KW-0732">Signal</keyword>
<keyword evidence="2" id="KW-0326">Glycosidase</keyword>
<protein>
    <submittedName>
        <fullName evidence="5">Nucleoside hydrolase</fullName>
    </submittedName>
</protein>
<dbReference type="Proteomes" id="UP000460626">
    <property type="component" value="Unassembled WGS sequence"/>
</dbReference>
<dbReference type="RefSeq" id="WP_131453735.1">
    <property type="nucleotide sequence ID" value="NZ_BMJK01000001.1"/>
</dbReference>
<dbReference type="SUPFAM" id="SSF53590">
    <property type="entry name" value="Nucleoside hydrolase"/>
    <property type="match status" value="1"/>
</dbReference>
<keyword evidence="6" id="KW-1185">Reference proteome</keyword>
<keyword evidence="1 5" id="KW-0378">Hydrolase</keyword>
<dbReference type="AlphaFoldDB" id="A0A844ZY30"/>
<proteinExistence type="predicted"/>
<organism evidence="5 6">
    <name type="scientific">Aurantiacibacter arachoides</name>
    <dbReference type="NCBI Taxonomy" id="1850444"/>
    <lineage>
        <taxon>Bacteria</taxon>
        <taxon>Pseudomonadati</taxon>
        <taxon>Pseudomonadota</taxon>
        <taxon>Alphaproteobacteria</taxon>
        <taxon>Sphingomonadales</taxon>
        <taxon>Erythrobacteraceae</taxon>
        <taxon>Aurantiacibacter</taxon>
    </lineage>
</organism>
<dbReference type="GO" id="GO:0005829">
    <property type="term" value="C:cytosol"/>
    <property type="evidence" value="ECO:0007669"/>
    <property type="project" value="TreeGrafter"/>
</dbReference>
<evidence type="ECO:0000313" key="5">
    <source>
        <dbReference type="EMBL" id="MXO92628.1"/>
    </source>
</evidence>
<evidence type="ECO:0000256" key="3">
    <source>
        <dbReference type="SAM" id="SignalP"/>
    </source>
</evidence>
<gene>
    <name evidence="5" type="ORF">GRI62_03280</name>
</gene>
<dbReference type="InterPro" id="IPR001910">
    <property type="entry name" value="Inosine/uridine_hydrolase_dom"/>
</dbReference>
<dbReference type="Gene3D" id="3.90.245.10">
    <property type="entry name" value="Ribonucleoside hydrolase-like"/>
    <property type="match status" value="1"/>
</dbReference>
<reference evidence="5 6" key="1">
    <citation type="submission" date="2019-12" db="EMBL/GenBank/DDBJ databases">
        <title>Genomic-based taxomic classification of the family Erythrobacteraceae.</title>
        <authorList>
            <person name="Xu L."/>
        </authorList>
    </citation>
    <scope>NUCLEOTIDE SEQUENCE [LARGE SCALE GENOMIC DNA]</scope>
    <source>
        <strain evidence="5 6">RC4-10-4</strain>
    </source>
</reference>
<name>A0A844ZY30_9SPHN</name>